<proteinExistence type="predicted"/>
<accession>A0A1F4XUL4</accession>
<dbReference type="EMBL" id="MEWW01000010">
    <property type="protein sequence ID" value="OGC84743.1"/>
    <property type="molecule type" value="Genomic_DNA"/>
</dbReference>
<evidence type="ECO:0000313" key="2">
    <source>
        <dbReference type="Proteomes" id="UP000178091"/>
    </source>
</evidence>
<reference evidence="1 2" key="1">
    <citation type="journal article" date="2016" name="Nat. Commun.">
        <title>Thousands of microbial genomes shed light on interconnected biogeochemical processes in an aquifer system.</title>
        <authorList>
            <person name="Anantharaman K."/>
            <person name="Brown C.T."/>
            <person name="Hug L.A."/>
            <person name="Sharon I."/>
            <person name="Castelle C.J."/>
            <person name="Probst A.J."/>
            <person name="Thomas B.C."/>
            <person name="Singh A."/>
            <person name="Wilkins M.J."/>
            <person name="Karaoz U."/>
            <person name="Brodie E.L."/>
            <person name="Williams K.H."/>
            <person name="Hubbard S.S."/>
            <person name="Banfield J.F."/>
        </authorList>
    </citation>
    <scope>NUCLEOTIDE SEQUENCE [LARGE SCALE GENOMIC DNA]</scope>
</reference>
<comment type="caution">
    <text evidence="1">The sequence shown here is derived from an EMBL/GenBank/DDBJ whole genome shotgun (WGS) entry which is preliminary data.</text>
</comment>
<sequence>MEVFFSPLYLRQYKKTPSDIREIAKKKTKIFAQNPFDPRLRVHKLTGKMEGLSAFSVTYSYRIIFDIIEDSEEGKIARFFQIGTHDIYE</sequence>
<dbReference type="AlphaFoldDB" id="A0A1F4XUL4"/>
<dbReference type="InterPro" id="IPR035093">
    <property type="entry name" value="RelE/ParE_toxin_dom_sf"/>
</dbReference>
<dbReference type="SUPFAM" id="SSF143011">
    <property type="entry name" value="RelE-like"/>
    <property type="match status" value="1"/>
</dbReference>
<evidence type="ECO:0008006" key="3">
    <source>
        <dbReference type="Google" id="ProtNLM"/>
    </source>
</evidence>
<name>A0A1F4XUL4_9BACT</name>
<protein>
    <recommendedName>
        <fullName evidence="3">Plasmid stabilization protein</fullName>
    </recommendedName>
</protein>
<organism evidence="1 2">
    <name type="scientific">Candidatus Adlerbacteria bacterium RIFCSPHIGHO2_12_FULL_53_18</name>
    <dbReference type="NCBI Taxonomy" id="1797242"/>
    <lineage>
        <taxon>Bacteria</taxon>
        <taxon>Candidatus Adleribacteriota</taxon>
    </lineage>
</organism>
<evidence type="ECO:0000313" key="1">
    <source>
        <dbReference type="EMBL" id="OGC84743.1"/>
    </source>
</evidence>
<dbReference type="Proteomes" id="UP000178091">
    <property type="component" value="Unassembled WGS sequence"/>
</dbReference>
<gene>
    <name evidence="1" type="ORF">A3F55_02715</name>
</gene>
<dbReference type="Gene3D" id="3.30.2310.20">
    <property type="entry name" value="RelE-like"/>
    <property type="match status" value="1"/>
</dbReference>